<sequence>MEPTPYLTELSCKHLPCIVRSRLAFVPLPILTSRQLSEALKRDVYCVDLRNHGEAPHIDRLDYPSLAADVERFCADHKLTHPILVGHSMGAKTVMAVGLRSPELASMIVSVDNSPVDLSRGTGSVFARYVRQLKIITERVRPMVKDIKEADAILAQVEPRKEVRQFVFTNLTRVRKPAVGEFPLQSKIPLKIIGDALDKGNISGWPFDSSYVRWSGDILFIRGSMSTYVTDDLFPEIGKFFPRFEVKDVAAGHWLISENPKEFIEVLVEYVERKEEERRDELEGNRDLF</sequence>
<dbReference type="Pfam" id="PF00561">
    <property type="entry name" value="Abhydrolase_1"/>
    <property type="match status" value="1"/>
</dbReference>
<dbReference type="Proteomes" id="UP000094336">
    <property type="component" value="Unassembled WGS sequence"/>
</dbReference>
<dbReference type="GO" id="GO:0005739">
    <property type="term" value="C:mitochondrion"/>
    <property type="evidence" value="ECO:0007669"/>
    <property type="project" value="EnsemblFungi"/>
</dbReference>
<accession>A0A1E3QWH9</accession>
<dbReference type="SUPFAM" id="SSF53474">
    <property type="entry name" value="alpha/beta-Hydrolases"/>
    <property type="match status" value="1"/>
</dbReference>
<evidence type="ECO:0000259" key="3">
    <source>
        <dbReference type="Pfam" id="PF00561"/>
    </source>
</evidence>
<comment type="similarity">
    <text evidence="1">Belongs to the AB hydrolase superfamily.</text>
</comment>
<evidence type="ECO:0000313" key="4">
    <source>
        <dbReference type="EMBL" id="ODQ82016.1"/>
    </source>
</evidence>
<dbReference type="PANTHER" id="PTHR46118:SF4">
    <property type="entry name" value="PROTEIN ABHD11"/>
    <property type="match status" value="1"/>
</dbReference>
<dbReference type="STRING" id="984486.A0A1E3QWH9"/>
<protein>
    <recommendedName>
        <fullName evidence="3">AB hydrolase-1 domain-containing protein</fullName>
    </recommendedName>
</protein>
<dbReference type="Gene3D" id="3.40.50.1820">
    <property type="entry name" value="alpha/beta hydrolase"/>
    <property type="match status" value="1"/>
</dbReference>
<evidence type="ECO:0000256" key="1">
    <source>
        <dbReference type="ARBA" id="ARBA00008645"/>
    </source>
</evidence>
<keyword evidence="2" id="KW-0378">Hydrolase</keyword>
<dbReference type="AlphaFoldDB" id="A0A1E3QWH9"/>
<feature type="domain" description="AB hydrolase-1" evidence="3">
    <location>
        <begin position="36"/>
        <end position="260"/>
    </location>
</feature>
<gene>
    <name evidence="4" type="ORF">BABINDRAFT_160229</name>
</gene>
<organism evidence="4 5">
    <name type="scientific">Babjeviella inositovora NRRL Y-12698</name>
    <dbReference type="NCBI Taxonomy" id="984486"/>
    <lineage>
        <taxon>Eukaryota</taxon>
        <taxon>Fungi</taxon>
        <taxon>Dikarya</taxon>
        <taxon>Ascomycota</taxon>
        <taxon>Saccharomycotina</taxon>
        <taxon>Pichiomycetes</taxon>
        <taxon>Serinales incertae sedis</taxon>
        <taxon>Babjeviella</taxon>
    </lineage>
</organism>
<evidence type="ECO:0000313" key="5">
    <source>
        <dbReference type="Proteomes" id="UP000094336"/>
    </source>
</evidence>
<dbReference type="GeneID" id="30145975"/>
<reference evidence="5" key="1">
    <citation type="submission" date="2016-05" db="EMBL/GenBank/DDBJ databases">
        <title>Comparative genomics of biotechnologically important yeasts.</title>
        <authorList>
            <consortium name="DOE Joint Genome Institute"/>
            <person name="Riley R."/>
            <person name="Haridas S."/>
            <person name="Wolfe K.H."/>
            <person name="Lopes M.R."/>
            <person name="Hittinger C.T."/>
            <person name="Goker M."/>
            <person name="Salamov A."/>
            <person name="Wisecaver J."/>
            <person name="Long T.M."/>
            <person name="Aerts A.L."/>
            <person name="Barry K."/>
            <person name="Choi C."/>
            <person name="Clum A."/>
            <person name="Coughlan A.Y."/>
            <person name="Deshpande S."/>
            <person name="Douglass A.P."/>
            <person name="Hanson S.J."/>
            <person name="Klenk H.-P."/>
            <person name="Labutti K."/>
            <person name="Lapidus A."/>
            <person name="Lindquist E."/>
            <person name="Lipzen A."/>
            <person name="Meier-Kolthoff J.P."/>
            <person name="Ohm R.A."/>
            <person name="Otillar R.P."/>
            <person name="Pangilinan J."/>
            <person name="Peng Y."/>
            <person name="Rokas A."/>
            <person name="Rosa C.A."/>
            <person name="Scheuner C."/>
            <person name="Sibirny A.A."/>
            <person name="Slot J.C."/>
            <person name="Stielow J.B."/>
            <person name="Sun H."/>
            <person name="Kurtzman C.P."/>
            <person name="Blackwell M."/>
            <person name="Grigoriev I.V."/>
            <person name="Jeffries T.W."/>
        </authorList>
    </citation>
    <scope>NUCLEOTIDE SEQUENCE [LARGE SCALE GENOMIC DNA]</scope>
    <source>
        <strain evidence="5">NRRL Y-12698</strain>
    </source>
</reference>
<dbReference type="GO" id="GO:0004806">
    <property type="term" value="F:triacylglycerol lipase activity"/>
    <property type="evidence" value="ECO:0007669"/>
    <property type="project" value="EnsemblFungi"/>
</dbReference>
<dbReference type="InterPro" id="IPR000073">
    <property type="entry name" value="AB_hydrolase_1"/>
</dbReference>
<proteinExistence type="inferred from homology"/>
<dbReference type="GO" id="GO:0006629">
    <property type="term" value="P:lipid metabolic process"/>
    <property type="evidence" value="ECO:0007669"/>
    <property type="project" value="EnsemblFungi"/>
</dbReference>
<dbReference type="OrthoDB" id="8119704at2759"/>
<keyword evidence="5" id="KW-1185">Reference proteome</keyword>
<dbReference type="PANTHER" id="PTHR46118">
    <property type="entry name" value="PROTEIN ABHD11"/>
    <property type="match status" value="1"/>
</dbReference>
<evidence type="ECO:0000256" key="2">
    <source>
        <dbReference type="ARBA" id="ARBA00022801"/>
    </source>
</evidence>
<dbReference type="InterPro" id="IPR029058">
    <property type="entry name" value="AB_hydrolase_fold"/>
</dbReference>
<dbReference type="EMBL" id="KV454427">
    <property type="protein sequence ID" value="ODQ82016.1"/>
    <property type="molecule type" value="Genomic_DNA"/>
</dbReference>
<dbReference type="RefSeq" id="XP_018987344.1">
    <property type="nucleotide sequence ID" value="XM_019128122.1"/>
</dbReference>
<name>A0A1E3QWH9_9ASCO</name>